<evidence type="ECO:0000256" key="2">
    <source>
        <dbReference type="ARBA" id="ARBA00022598"/>
    </source>
</evidence>
<dbReference type="EC" id="6.3.2.2" evidence="1"/>
<dbReference type="GO" id="GO:0004357">
    <property type="term" value="F:glutamate-cysteine ligase activity"/>
    <property type="evidence" value="ECO:0007669"/>
    <property type="project" value="UniProtKB-EC"/>
</dbReference>
<keyword evidence="2" id="KW-0436">Ligase</keyword>
<organism evidence="5">
    <name type="scientific">marine metagenome</name>
    <dbReference type="NCBI Taxonomy" id="408172"/>
    <lineage>
        <taxon>unclassified sequences</taxon>
        <taxon>metagenomes</taxon>
        <taxon>ecological metagenomes</taxon>
    </lineage>
</organism>
<dbReference type="PANTHER" id="PTHR34378:SF1">
    <property type="entry name" value="GLUTAMATE--CYSTEINE LIGASE, CHLOROPLASTIC"/>
    <property type="match status" value="1"/>
</dbReference>
<evidence type="ECO:0000256" key="3">
    <source>
        <dbReference type="ARBA" id="ARBA00022741"/>
    </source>
</evidence>
<dbReference type="SUPFAM" id="SSF55931">
    <property type="entry name" value="Glutamine synthetase/guanido kinase"/>
    <property type="match status" value="1"/>
</dbReference>
<protein>
    <recommendedName>
        <fullName evidence="1">glutamate--cysteine ligase</fullName>
        <ecNumber evidence="1">6.3.2.2</ecNumber>
    </recommendedName>
</protein>
<dbReference type="GO" id="GO:0005524">
    <property type="term" value="F:ATP binding"/>
    <property type="evidence" value="ECO:0007669"/>
    <property type="project" value="UniProtKB-KW"/>
</dbReference>
<dbReference type="InterPro" id="IPR035434">
    <property type="entry name" value="GCL_bact_plant"/>
</dbReference>
<dbReference type="Pfam" id="PF04107">
    <property type="entry name" value="GCS2"/>
    <property type="match status" value="1"/>
</dbReference>
<dbReference type="InterPro" id="IPR006336">
    <property type="entry name" value="GCS2"/>
</dbReference>
<gene>
    <name evidence="5" type="ORF">METZ01_LOCUS343786</name>
</gene>
<evidence type="ECO:0000313" key="5">
    <source>
        <dbReference type="EMBL" id="SVC90932.1"/>
    </source>
</evidence>
<dbReference type="PANTHER" id="PTHR34378">
    <property type="entry name" value="GLUTAMATE--CYSTEINE LIGASE, CHLOROPLASTIC"/>
    <property type="match status" value="1"/>
</dbReference>
<sequence length="217" mass="25154">MEQINSKQDLINYFEKGCKKENQLSVGVEHEKFIFNNLTNQRVNFETVSKIFNFLEQFGWKPIKEKDYVIGLLREGQSITLEPGNQIELSGAKLNSIHLNCSESYKYLDELRKACKKLNLKMMSVSFDPFTKLENVPQTPKQRYEIMTKEMPKDGKLSLHMMYQTCGTQINLDYISEKDFIKKFKLSSFLVPISTAIFANSPIVENSLSGYLSYRSK</sequence>
<dbReference type="AlphaFoldDB" id="A0A382R1A3"/>
<feature type="non-terminal residue" evidence="5">
    <location>
        <position position="217"/>
    </location>
</feature>
<accession>A0A382R1A3</accession>
<evidence type="ECO:0000256" key="4">
    <source>
        <dbReference type="ARBA" id="ARBA00022840"/>
    </source>
</evidence>
<keyword evidence="3" id="KW-0547">Nucleotide-binding</keyword>
<dbReference type="GO" id="GO:0006750">
    <property type="term" value="P:glutathione biosynthetic process"/>
    <property type="evidence" value="ECO:0007669"/>
    <property type="project" value="InterPro"/>
</dbReference>
<name>A0A382R1A3_9ZZZZ</name>
<dbReference type="EMBL" id="UINC01118063">
    <property type="protein sequence ID" value="SVC90932.1"/>
    <property type="molecule type" value="Genomic_DNA"/>
</dbReference>
<dbReference type="Gene3D" id="3.30.590.20">
    <property type="match status" value="1"/>
</dbReference>
<dbReference type="InterPro" id="IPR014746">
    <property type="entry name" value="Gln_synth/guanido_kin_cat_dom"/>
</dbReference>
<keyword evidence="4" id="KW-0067">ATP-binding</keyword>
<evidence type="ECO:0000256" key="1">
    <source>
        <dbReference type="ARBA" id="ARBA00012220"/>
    </source>
</evidence>
<reference evidence="5" key="1">
    <citation type="submission" date="2018-05" db="EMBL/GenBank/DDBJ databases">
        <authorList>
            <person name="Lanie J.A."/>
            <person name="Ng W.-L."/>
            <person name="Kazmierczak K.M."/>
            <person name="Andrzejewski T.M."/>
            <person name="Davidsen T.M."/>
            <person name="Wayne K.J."/>
            <person name="Tettelin H."/>
            <person name="Glass J.I."/>
            <person name="Rusch D."/>
            <person name="Podicherti R."/>
            <person name="Tsui H.-C.T."/>
            <person name="Winkler M.E."/>
        </authorList>
    </citation>
    <scope>NUCLEOTIDE SEQUENCE</scope>
</reference>
<proteinExistence type="predicted"/>